<evidence type="ECO:0000256" key="6">
    <source>
        <dbReference type="ARBA" id="ARBA00022989"/>
    </source>
</evidence>
<organism evidence="11 12">
    <name type="scientific">Jiella pelagia</name>
    <dbReference type="NCBI Taxonomy" id="2986949"/>
    <lineage>
        <taxon>Bacteria</taxon>
        <taxon>Pseudomonadati</taxon>
        <taxon>Pseudomonadota</taxon>
        <taxon>Alphaproteobacteria</taxon>
        <taxon>Hyphomicrobiales</taxon>
        <taxon>Aurantimonadaceae</taxon>
        <taxon>Jiella</taxon>
    </lineage>
</organism>
<keyword evidence="7 9" id="KW-0472">Membrane</keyword>
<proteinExistence type="inferred from homology"/>
<dbReference type="InterPro" id="IPR007387">
    <property type="entry name" value="TRAP_DctQ"/>
</dbReference>
<gene>
    <name evidence="11" type="ORF">OH818_23045</name>
</gene>
<feature type="transmembrane region" description="Helical" evidence="9">
    <location>
        <begin position="86"/>
        <end position="108"/>
    </location>
</feature>
<keyword evidence="6 9" id="KW-1133">Transmembrane helix</keyword>
<keyword evidence="2 9" id="KW-0813">Transport</keyword>
<comment type="similarity">
    <text evidence="8 9">Belongs to the TRAP transporter small permease family.</text>
</comment>
<evidence type="ECO:0000256" key="4">
    <source>
        <dbReference type="ARBA" id="ARBA00022519"/>
    </source>
</evidence>
<comment type="caution">
    <text evidence="9">Lacks conserved residue(s) required for the propagation of feature annotation.</text>
</comment>
<name>A0ABY7BWJ8_9HYPH</name>
<evidence type="ECO:0000256" key="2">
    <source>
        <dbReference type="ARBA" id="ARBA00022448"/>
    </source>
</evidence>
<feature type="domain" description="Tripartite ATP-independent periplasmic transporters DctQ component" evidence="10">
    <location>
        <begin position="24"/>
        <end position="152"/>
    </location>
</feature>
<protein>
    <recommendedName>
        <fullName evidence="9">TRAP transporter small permease protein</fullName>
    </recommendedName>
</protein>
<dbReference type="EMBL" id="CP114029">
    <property type="protein sequence ID" value="WAP68212.1"/>
    <property type="molecule type" value="Genomic_DNA"/>
</dbReference>
<evidence type="ECO:0000256" key="5">
    <source>
        <dbReference type="ARBA" id="ARBA00022692"/>
    </source>
</evidence>
<evidence type="ECO:0000259" key="10">
    <source>
        <dbReference type="Pfam" id="PF04290"/>
    </source>
</evidence>
<dbReference type="PANTHER" id="PTHR35011">
    <property type="entry name" value="2,3-DIKETO-L-GULONATE TRAP TRANSPORTER SMALL PERMEASE PROTEIN YIAM"/>
    <property type="match status" value="1"/>
</dbReference>
<feature type="transmembrane region" description="Helical" evidence="9">
    <location>
        <begin position="12"/>
        <end position="33"/>
    </location>
</feature>
<comment type="function">
    <text evidence="9">Part of the tripartite ATP-independent periplasmic (TRAP) transport system.</text>
</comment>
<keyword evidence="3" id="KW-1003">Cell membrane</keyword>
<evidence type="ECO:0000256" key="3">
    <source>
        <dbReference type="ARBA" id="ARBA00022475"/>
    </source>
</evidence>
<evidence type="ECO:0000313" key="11">
    <source>
        <dbReference type="EMBL" id="WAP68212.1"/>
    </source>
</evidence>
<evidence type="ECO:0000256" key="9">
    <source>
        <dbReference type="RuleBase" id="RU369079"/>
    </source>
</evidence>
<evidence type="ECO:0000256" key="1">
    <source>
        <dbReference type="ARBA" id="ARBA00004429"/>
    </source>
</evidence>
<dbReference type="RefSeq" id="WP_268880686.1">
    <property type="nucleotide sequence ID" value="NZ_CP114029.1"/>
</dbReference>
<dbReference type="PANTHER" id="PTHR35011:SF2">
    <property type="entry name" value="2,3-DIKETO-L-GULONATE TRAP TRANSPORTER SMALL PERMEASE PROTEIN YIAM"/>
    <property type="match status" value="1"/>
</dbReference>
<dbReference type="Pfam" id="PF04290">
    <property type="entry name" value="DctQ"/>
    <property type="match status" value="1"/>
</dbReference>
<keyword evidence="4 9" id="KW-0997">Cell inner membrane</keyword>
<sequence length="168" mass="18207">MLARLDRTLTAICKTGTGLAFAVLIVAVLTQVIGRSVINDSPPWTEELTRYALLWLVAFGTGLSLRSGDLVNVDIVSEAVPERSGYGLRLACAVITAAFCIALIWPAWFYTSIGIRQTSPVLKIRMDFIHASVLFLLAVLAIFALMRIAGMLTGKSDGRPNAMPELEP</sequence>
<comment type="subcellular location">
    <subcellularLocation>
        <location evidence="1 9">Cell inner membrane</location>
        <topology evidence="1 9">Multi-pass membrane protein</topology>
    </subcellularLocation>
</comment>
<evidence type="ECO:0000313" key="12">
    <source>
        <dbReference type="Proteomes" id="UP001164020"/>
    </source>
</evidence>
<reference evidence="11" key="1">
    <citation type="submission" date="2022-12" db="EMBL/GenBank/DDBJ databases">
        <title>Jiella pelagia sp. nov., isolated from phosphonate enriched culture of Northwest Pacific surface seawater.</title>
        <authorList>
            <person name="Shin D.Y."/>
            <person name="Hwang C.Y."/>
        </authorList>
    </citation>
    <scope>NUCLEOTIDE SEQUENCE</scope>
    <source>
        <strain evidence="11">HL-NP1</strain>
    </source>
</reference>
<comment type="subunit">
    <text evidence="9">The complex comprises the extracytoplasmic solute receptor protein and the two transmembrane proteins.</text>
</comment>
<evidence type="ECO:0000256" key="7">
    <source>
        <dbReference type="ARBA" id="ARBA00023136"/>
    </source>
</evidence>
<keyword evidence="12" id="KW-1185">Reference proteome</keyword>
<keyword evidence="5 9" id="KW-0812">Transmembrane</keyword>
<dbReference type="InterPro" id="IPR055348">
    <property type="entry name" value="DctQ"/>
</dbReference>
<dbReference type="Proteomes" id="UP001164020">
    <property type="component" value="Chromosome"/>
</dbReference>
<feature type="transmembrane region" description="Helical" evidence="9">
    <location>
        <begin position="128"/>
        <end position="149"/>
    </location>
</feature>
<evidence type="ECO:0000256" key="8">
    <source>
        <dbReference type="ARBA" id="ARBA00038436"/>
    </source>
</evidence>
<accession>A0ABY7BWJ8</accession>